<dbReference type="WBParaSite" id="GPUH_0001419501-mRNA-1">
    <property type="protein sequence ID" value="GPUH_0001419501-mRNA-1"/>
    <property type="gene ID" value="GPUH_0001419501"/>
</dbReference>
<dbReference type="EMBL" id="UYRT01080993">
    <property type="protein sequence ID" value="VDN23718.1"/>
    <property type="molecule type" value="Genomic_DNA"/>
</dbReference>
<dbReference type="InterPro" id="IPR039529">
    <property type="entry name" value="PGAP1/BST1"/>
</dbReference>
<comment type="subcellular location">
    <subcellularLocation>
        <location evidence="1">Endoplasmic reticulum membrane</location>
        <topology evidence="1">Multi-pass membrane protein</topology>
    </subcellularLocation>
</comment>
<keyword evidence="6 10" id="KW-0256">Endoplasmic reticulum</keyword>
<name>A0A183DZN8_9BILA</name>
<gene>
    <name evidence="13" type="ORF">GPUH_LOCUS14179</name>
</gene>
<sequence length="614" mass="68873">MSSSGSGLRQGIPEGHCSPERSRAAAQNWPKPSRHVLYWTAPCRLACINTARGGILPIDRARMIGSDEKESDKKGPLREWFVNDFSHYSTVLYGEGEYSISFFKTGAVSGIPVVFVPGNAGSSRQVRSLGSVLHNKTESRRLPFTFDVFAVDFNEELSGLSGMYLERQIKYLGEAVRRVKALYSSPPPGIIFVGHSIGGIVIRSLLLDASFDPAQIAFIVTLGTPHKHPPLVFDWYMEYIYSAMHEAWKRRRNELVHLLVLSISGGLKDHLVPEHLTLDDDVQHVSTTAVDGIELEADHLCIVWCNQLVRRISRLMVAYATDPSSFHTNAKSFVQQLFDADGVIRNPTHTAVRKKTVLVVRHEPISVRNDKKDAKEFILLVSRGSWLFIVRSAGTSLWTLSGDPVYSLNTWRGAFYTLVHSGNSTGFSLYVEPKKSFQAVVLNENRTELSIFSGNPEQCFLQDKEMPEHSAAVHVGMYSLLKGCFKPLWRVDFSGHQSAVMLPITFASPAIAVLISLETVSCVSAKSWFYGILFSIHSDPFAKIEFRSRDLRRMSSLGDAKEVTLVGHLLHKEETRADTFFILDPRCRFRAHLDIGYVDSLIVVCYYHLLYNKS</sequence>
<keyword evidence="3 10" id="KW-0813">Transport</keyword>
<comment type="function">
    <text evidence="10">Involved in inositol deacylation of GPI-anchored proteins which plays important roles in the quality control and ER-associated degradation of GPI-anchored proteins.</text>
</comment>
<dbReference type="GO" id="GO:0005789">
    <property type="term" value="C:endoplasmic reticulum membrane"/>
    <property type="evidence" value="ECO:0007669"/>
    <property type="project" value="UniProtKB-SubCell"/>
</dbReference>
<evidence type="ECO:0000313" key="14">
    <source>
        <dbReference type="Proteomes" id="UP000271098"/>
    </source>
</evidence>
<keyword evidence="7 10" id="KW-0653">Protein transport</keyword>
<dbReference type="Pfam" id="PF07819">
    <property type="entry name" value="PGAP1"/>
    <property type="match status" value="1"/>
</dbReference>
<evidence type="ECO:0000256" key="6">
    <source>
        <dbReference type="ARBA" id="ARBA00022824"/>
    </source>
</evidence>
<keyword evidence="14" id="KW-1185">Reference proteome</keyword>
<evidence type="ECO:0000256" key="8">
    <source>
        <dbReference type="ARBA" id="ARBA00022989"/>
    </source>
</evidence>
<comment type="similarity">
    <text evidence="2 10">Belongs to the GPI inositol-deacylase family.</text>
</comment>
<organism evidence="15">
    <name type="scientific">Gongylonema pulchrum</name>
    <dbReference type="NCBI Taxonomy" id="637853"/>
    <lineage>
        <taxon>Eukaryota</taxon>
        <taxon>Metazoa</taxon>
        <taxon>Ecdysozoa</taxon>
        <taxon>Nematoda</taxon>
        <taxon>Chromadorea</taxon>
        <taxon>Rhabditida</taxon>
        <taxon>Spirurina</taxon>
        <taxon>Spiruromorpha</taxon>
        <taxon>Spiruroidea</taxon>
        <taxon>Gongylonematidae</taxon>
        <taxon>Gongylonema</taxon>
    </lineage>
</organism>
<dbReference type="PANTHER" id="PTHR15495:SF7">
    <property type="entry name" value="GPI INOSITOL-DEACYLASE"/>
    <property type="match status" value="1"/>
</dbReference>
<evidence type="ECO:0000256" key="7">
    <source>
        <dbReference type="ARBA" id="ARBA00022927"/>
    </source>
</evidence>
<dbReference type="GO" id="GO:0015031">
    <property type="term" value="P:protein transport"/>
    <property type="evidence" value="ECO:0007669"/>
    <property type="project" value="UniProtKB-KW"/>
</dbReference>
<reference evidence="15" key="1">
    <citation type="submission" date="2016-06" db="UniProtKB">
        <authorList>
            <consortium name="WormBaseParasite"/>
        </authorList>
    </citation>
    <scope>IDENTIFICATION</scope>
</reference>
<evidence type="ECO:0000256" key="4">
    <source>
        <dbReference type="ARBA" id="ARBA00022692"/>
    </source>
</evidence>
<dbReference type="AlphaFoldDB" id="A0A183DZN8"/>
<dbReference type="Proteomes" id="UP000271098">
    <property type="component" value="Unassembled WGS sequence"/>
</dbReference>
<keyword evidence="4" id="KW-0812">Transmembrane</keyword>
<evidence type="ECO:0000259" key="12">
    <source>
        <dbReference type="Pfam" id="PF07819"/>
    </source>
</evidence>
<evidence type="ECO:0000256" key="3">
    <source>
        <dbReference type="ARBA" id="ARBA00022448"/>
    </source>
</evidence>
<evidence type="ECO:0000313" key="15">
    <source>
        <dbReference type="WBParaSite" id="GPUH_0001419501-mRNA-1"/>
    </source>
</evidence>
<dbReference type="OrthoDB" id="348976at2759"/>
<keyword evidence="5 10" id="KW-0378">Hydrolase</keyword>
<keyword evidence="8" id="KW-1133">Transmembrane helix</keyword>
<dbReference type="GO" id="GO:0006888">
    <property type="term" value="P:endoplasmic reticulum to Golgi vesicle-mediated transport"/>
    <property type="evidence" value="ECO:0007669"/>
    <property type="project" value="TreeGrafter"/>
</dbReference>
<dbReference type="InterPro" id="IPR029058">
    <property type="entry name" value="AB_hydrolase_fold"/>
</dbReference>
<evidence type="ECO:0000256" key="5">
    <source>
        <dbReference type="ARBA" id="ARBA00022801"/>
    </source>
</evidence>
<dbReference type="GO" id="GO:0006505">
    <property type="term" value="P:GPI anchor metabolic process"/>
    <property type="evidence" value="ECO:0007669"/>
    <property type="project" value="TreeGrafter"/>
</dbReference>
<reference evidence="13 14" key="2">
    <citation type="submission" date="2018-11" db="EMBL/GenBank/DDBJ databases">
        <authorList>
            <consortium name="Pathogen Informatics"/>
        </authorList>
    </citation>
    <scope>NUCLEOTIDE SEQUENCE [LARGE SCALE GENOMIC DNA]</scope>
</reference>
<dbReference type="SUPFAM" id="SSF53474">
    <property type="entry name" value="alpha/beta-Hydrolases"/>
    <property type="match status" value="1"/>
</dbReference>
<dbReference type="Gene3D" id="3.40.50.1820">
    <property type="entry name" value="alpha/beta hydrolase"/>
    <property type="match status" value="1"/>
</dbReference>
<protein>
    <recommendedName>
        <fullName evidence="10">GPI inositol-deacylase</fullName>
        <ecNumber evidence="10">3.1.-.-</ecNumber>
    </recommendedName>
</protein>
<evidence type="ECO:0000256" key="2">
    <source>
        <dbReference type="ARBA" id="ARBA00006931"/>
    </source>
</evidence>
<keyword evidence="9 10" id="KW-0472">Membrane</keyword>
<evidence type="ECO:0000256" key="10">
    <source>
        <dbReference type="RuleBase" id="RU365011"/>
    </source>
</evidence>
<dbReference type="InterPro" id="IPR012908">
    <property type="entry name" value="PGAP1-ab_dom-like"/>
</dbReference>
<dbReference type="PANTHER" id="PTHR15495">
    <property type="entry name" value="NEGATIVE REGULATOR OF VESICLE FORMATION-RELATED"/>
    <property type="match status" value="1"/>
</dbReference>
<proteinExistence type="inferred from homology"/>
<evidence type="ECO:0000256" key="11">
    <source>
        <dbReference type="SAM" id="MobiDB-lite"/>
    </source>
</evidence>
<dbReference type="EC" id="3.1.-.-" evidence="10"/>
<evidence type="ECO:0000313" key="13">
    <source>
        <dbReference type="EMBL" id="VDN23718.1"/>
    </source>
</evidence>
<feature type="region of interest" description="Disordered" evidence="11">
    <location>
        <begin position="1"/>
        <end position="28"/>
    </location>
</feature>
<evidence type="ECO:0000256" key="1">
    <source>
        <dbReference type="ARBA" id="ARBA00004477"/>
    </source>
</evidence>
<feature type="domain" description="GPI inositol-deacylase PGAP1-like alpha/beta" evidence="12">
    <location>
        <begin position="108"/>
        <end position="318"/>
    </location>
</feature>
<dbReference type="GO" id="GO:0050185">
    <property type="term" value="F:phosphatidylinositol deacylase activity"/>
    <property type="evidence" value="ECO:0007669"/>
    <property type="project" value="TreeGrafter"/>
</dbReference>
<evidence type="ECO:0000256" key="9">
    <source>
        <dbReference type="ARBA" id="ARBA00023136"/>
    </source>
</evidence>
<accession>A0A183DZN8</accession>